<organism evidence="1 2">
    <name type="scientific">Morganella morganii</name>
    <name type="common">Proteus morganii</name>
    <dbReference type="NCBI Taxonomy" id="582"/>
    <lineage>
        <taxon>Bacteria</taxon>
        <taxon>Pseudomonadati</taxon>
        <taxon>Pseudomonadota</taxon>
        <taxon>Gammaproteobacteria</taxon>
        <taxon>Enterobacterales</taxon>
        <taxon>Morganellaceae</taxon>
        <taxon>Morganella</taxon>
    </lineage>
</organism>
<dbReference type="Pfam" id="PF05932">
    <property type="entry name" value="CesT"/>
    <property type="match status" value="1"/>
</dbReference>
<dbReference type="AlphaFoldDB" id="A0A433ZQR5"/>
<sequence>MQDLSSFHRTAMMLLRHIGLDAPPPPPATDQHTFMLTIDGRYSLSLAVIDEADWYLSANIGALPHITQNNELMKNVLTRNTLTQLSGQPVISLNEKEEWVIWSRLPLQGTEDHHVIELFEYILKSADYLLDFG</sequence>
<dbReference type="OrthoDB" id="8589066at2"/>
<dbReference type="SUPFAM" id="SSF69635">
    <property type="entry name" value="Type III secretory system chaperone-like"/>
    <property type="match status" value="1"/>
</dbReference>
<keyword evidence="1" id="KW-0614">Plasmid</keyword>
<gene>
    <name evidence="1" type="ORF">CKG00_14850</name>
</gene>
<name>A0A433ZQR5_MORMO</name>
<protein>
    <submittedName>
        <fullName evidence="1">Uncharacterized protein</fullName>
    </submittedName>
</protein>
<dbReference type="EMBL" id="NRQY01000002">
    <property type="protein sequence ID" value="RUT64465.1"/>
    <property type="molecule type" value="Genomic_DNA"/>
</dbReference>
<dbReference type="CDD" id="cd16364">
    <property type="entry name" value="T3SC_I-like"/>
    <property type="match status" value="1"/>
</dbReference>
<accession>A0A433ZQR5</accession>
<proteinExistence type="predicted"/>
<dbReference type="Gene3D" id="3.30.1460.10">
    <property type="match status" value="1"/>
</dbReference>
<comment type="caution">
    <text evidence="1">The sequence shown here is derived from an EMBL/GenBank/DDBJ whole genome shotgun (WGS) entry which is preliminary data.</text>
</comment>
<evidence type="ECO:0000313" key="2">
    <source>
        <dbReference type="Proteomes" id="UP000286908"/>
    </source>
</evidence>
<evidence type="ECO:0000313" key="1">
    <source>
        <dbReference type="EMBL" id="RUT64465.1"/>
    </source>
</evidence>
<dbReference type="GO" id="GO:0030254">
    <property type="term" value="P:protein secretion by the type III secretion system"/>
    <property type="evidence" value="ECO:0007669"/>
    <property type="project" value="InterPro"/>
</dbReference>
<geneLocation type="plasmid" evidence="1">
    <name>unnamed1</name>
</geneLocation>
<dbReference type="InterPro" id="IPR010261">
    <property type="entry name" value="Tir_chaperone"/>
</dbReference>
<dbReference type="Proteomes" id="UP000286908">
    <property type="component" value="Unassembled WGS sequence"/>
</dbReference>
<reference evidence="1 2" key="1">
    <citation type="submission" date="2017-08" db="EMBL/GenBank/DDBJ databases">
        <title>Draft genome sequence of pheromone producing symbiont Morganella morganii, of the female New Zealand grass grub Costelytra giveni.</title>
        <authorList>
            <person name="Laugraud A."/>
            <person name="Young S.D."/>
            <person name="Hurst M.H."/>
        </authorList>
    </citation>
    <scope>NUCLEOTIDE SEQUENCE [LARGE SCALE GENOMIC DNA]</scope>
    <source>
        <strain evidence="1 2">MMsCG</strain>
        <plasmid evidence="1">unnamed1</plasmid>
    </source>
</reference>